<organism evidence="1 2">
    <name type="scientific">Rotaria magnacalcarata</name>
    <dbReference type="NCBI Taxonomy" id="392030"/>
    <lineage>
        <taxon>Eukaryota</taxon>
        <taxon>Metazoa</taxon>
        <taxon>Spiralia</taxon>
        <taxon>Gnathifera</taxon>
        <taxon>Rotifera</taxon>
        <taxon>Eurotatoria</taxon>
        <taxon>Bdelloidea</taxon>
        <taxon>Philodinida</taxon>
        <taxon>Philodinidae</taxon>
        <taxon>Rotaria</taxon>
    </lineage>
</organism>
<reference evidence="1" key="1">
    <citation type="submission" date="2021-02" db="EMBL/GenBank/DDBJ databases">
        <authorList>
            <person name="Nowell W R."/>
        </authorList>
    </citation>
    <scope>NUCLEOTIDE SEQUENCE</scope>
</reference>
<dbReference type="AlphaFoldDB" id="A0A8S3JRT1"/>
<sequence>MICTSDENLCDGEYNCARGNDEQFCITNVSSNSICYSPALSLGSDAEKFLCHETKQKRKQQMKFFFLNEMNATVYEPIQNMINLMISTSSILKMSYKHESRCHRGFNLRVWLNDEKNLTNNTCLCPPSFYGDVCQYQNQRVSMTIQFRALADSWSTLFAIVISLIDDSEERIV</sequence>
<dbReference type="Proteomes" id="UP000676336">
    <property type="component" value="Unassembled WGS sequence"/>
</dbReference>
<feature type="non-terminal residue" evidence="1">
    <location>
        <position position="173"/>
    </location>
</feature>
<evidence type="ECO:0000313" key="2">
    <source>
        <dbReference type="Proteomes" id="UP000676336"/>
    </source>
</evidence>
<gene>
    <name evidence="1" type="ORF">SMN809_LOCUS82138</name>
</gene>
<proteinExistence type="predicted"/>
<evidence type="ECO:0008006" key="3">
    <source>
        <dbReference type="Google" id="ProtNLM"/>
    </source>
</evidence>
<evidence type="ECO:0000313" key="1">
    <source>
        <dbReference type="EMBL" id="CAF5220975.1"/>
    </source>
</evidence>
<comment type="caution">
    <text evidence="1">The sequence shown here is derived from an EMBL/GenBank/DDBJ whole genome shotgun (WGS) entry which is preliminary data.</text>
</comment>
<name>A0A8S3JRT1_9BILA</name>
<protein>
    <recommendedName>
        <fullName evidence="3">EGF-like domain-containing protein</fullName>
    </recommendedName>
</protein>
<accession>A0A8S3JRT1</accession>
<dbReference type="EMBL" id="CAJOBI010350690">
    <property type="protein sequence ID" value="CAF5220975.1"/>
    <property type="molecule type" value="Genomic_DNA"/>
</dbReference>